<keyword evidence="3" id="KW-1185">Reference proteome</keyword>
<proteinExistence type="predicted"/>
<feature type="signal peptide" evidence="1">
    <location>
        <begin position="1"/>
        <end position="31"/>
    </location>
</feature>
<dbReference type="KEGG" id="cja:CJA_3516"/>
<evidence type="ECO:0000256" key="1">
    <source>
        <dbReference type="SAM" id="SignalP"/>
    </source>
</evidence>
<gene>
    <name evidence="2" type="ordered locus">CJA_3516</name>
</gene>
<dbReference type="EMBL" id="CP000934">
    <property type="protein sequence ID" value="ACE84064.1"/>
    <property type="molecule type" value="Genomic_DNA"/>
</dbReference>
<reference evidence="2 3" key="1">
    <citation type="journal article" date="2008" name="J. Bacteriol.">
        <title>Insights into plant cell wall degradation from the genome sequence of the soil bacterium Cellvibrio japonicus.</title>
        <authorList>
            <person name="Deboy R.T."/>
            <person name="Mongodin E.F."/>
            <person name="Fouts D.E."/>
            <person name="Tailford L.E."/>
            <person name="Khouri H."/>
            <person name="Emerson J.B."/>
            <person name="Mohamoud Y."/>
            <person name="Watkins K."/>
            <person name="Henrissat B."/>
            <person name="Gilbert H.J."/>
            <person name="Nelson K.E."/>
        </authorList>
    </citation>
    <scope>NUCLEOTIDE SEQUENCE [LARGE SCALE GENOMIC DNA]</scope>
    <source>
        <strain evidence="2 3">Ueda107</strain>
    </source>
</reference>
<feature type="chain" id="PRO_5002794057" evidence="1">
    <location>
        <begin position="32"/>
        <end position="287"/>
    </location>
</feature>
<dbReference type="OrthoDB" id="547680at2"/>
<dbReference type="STRING" id="498211.CJA_3516"/>
<dbReference type="Proteomes" id="UP000001036">
    <property type="component" value="Chromosome"/>
</dbReference>
<evidence type="ECO:0000313" key="3">
    <source>
        <dbReference type="Proteomes" id="UP000001036"/>
    </source>
</evidence>
<dbReference type="eggNOG" id="COG0834">
    <property type="taxonomic scope" value="Bacteria"/>
</dbReference>
<accession>B3PG62</accession>
<protein>
    <submittedName>
        <fullName evidence="2">Uncharacterized protein</fullName>
    </submittedName>
</protein>
<dbReference type="SUPFAM" id="SSF53850">
    <property type="entry name" value="Periplasmic binding protein-like II"/>
    <property type="match status" value="1"/>
</dbReference>
<dbReference type="AlphaFoldDB" id="B3PG62"/>
<sequence>MNHIYHHLHLRHLAAWLILPWLLCASASLQASSQPQPLRVVVPTRDIATMADTHYFYPLLNLALQKTEATHGPFVTQHYPRVLSSARILSKLKGRDGIDLVWTSTSAERERDFHYIPISLLRELSNYRVLLIRKGNQPAFSQVETLAQLRDMRMGIGGHWPDARLLENNGFRIVTSIYYESLFKMLAANRFDAFPRGLFEAWDDYEQHKGLGIEIEQTLMLRYQAPFYFFVNKDNTALAKRIEEGLRIAIADGSFDALLMSIPAFKRGQEELDNHQRRIFTLEENYN</sequence>
<name>B3PG62_CELJU</name>
<organism evidence="2 3">
    <name type="scientific">Cellvibrio japonicus (strain Ueda107)</name>
    <name type="common">Pseudomonas fluorescens subsp. cellulosa</name>
    <dbReference type="NCBI Taxonomy" id="498211"/>
    <lineage>
        <taxon>Bacteria</taxon>
        <taxon>Pseudomonadati</taxon>
        <taxon>Pseudomonadota</taxon>
        <taxon>Gammaproteobacteria</taxon>
        <taxon>Cellvibrionales</taxon>
        <taxon>Cellvibrionaceae</taxon>
        <taxon>Cellvibrio</taxon>
    </lineage>
</organism>
<dbReference type="HOGENOM" id="CLU_066015_1_0_6"/>
<dbReference type="Gene3D" id="3.40.190.10">
    <property type="entry name" value="Periplasmic binding protein-like II"/>
    <property type="match status" value="2"/>
</dbReference>
<dbReference type="RefSeq" id="WP_012489091.1">
    <property type="nucleotide sequence ID" value="NC_010995.1"/>
</dbReference>
<keyword evidence="1" id="KW-0732">Signal</keyword>
<evidence type="ECO:0000313" key="2">
    <source>
        <dbReference type="EMBL" id="ACE84064.1"/>
    </source>
</evidence>